<dbReference type="RefSeq" id="WP_344154589.1">
    <property type="nucleotide sequence ID" value="NZ_BAAABV010000010.1"/>
</dbReference>
<name>A0ABN0V7J9_9ACTN</name>
<dbReference type="Proteomes" id="UP001501867">
    <property type="component" value="Unassembled WGS sequence"/>
</dbReference>
<evidence type="ECO:0000259" key="8">
    <source>
        <dbReference type="SMART" id="SM00477"/>
    </source>
</evidence>
<dbReference type="SUPFAM" id="SSF50494">
    <property type="entry name" value="Trypsin-like serine proteases"/>
    <property type="match status" value="1"/>
</dbReference>
<reference evidence="10 11" key="1">
    <citation type="journal article" date="2019" name="Int. J. Syst. Evol. Microbiol.">
        <title>The Global Catalogue of Microorganisms (GCM) 10K type strain sequencing project: providing services to taxonomists for standard genome sequencing and annotation.</title>
        <authorList>
            <consortium name="The Broad Institute Genomics Platform"/>
            <consortium name="The Broad Institute Genome Sequencing Center for Infectious Disease"/>
            <person name="Wu L."/>
            <person name="Ma J."/>
        </authorList>
    </citation>
    <scope>NUCLEOTIDE SEQUENCE [LARGE SCALE GENOMIC DNA]</scope>
    <source>
        <strain evidence="10 11">JCM 4505</strain>
    </source>
</reference>
<dbReference type="Gene3D" id="3.40.570.10">
    <property type="entry name" value="Extracellular Endonuclease, subunit A"/>
    <property type="match status" value="1"/>
</dbReference>
<evidence type="ECO:0000256" key="2">
    <source>
        <dbReference type="ARBA" id="ARBA00010052"/>
    </source>
</evidence>
<accession>A0ABN0V7J9</accession>
<feature type="domain" description="ENPP1-3/EXOG-like endonuclease/phosphodiesterase" evidence="8">
    <location>
        <begin position="395"/>
        <end position="604"/>
    </location>
</feature>
<evidence type="ECO:0000256" key="5">
    <source>
        <dbReference type="ARBA" id="ARBA00022759"/>
    </source>
</evidence>
<dbReference type="InterPro" id="IPR018524">
    <property type="entry name" value="DNA/RNA_endonuclease_AS"/>
</dbReference>
<dbReference type="InterPro" id="IPR044929">
    <property type="entry name" value="DNA/RNA_non-sp_Endonuclease_sf"/>
</dbReference>
<dbReference type="PROSITE" id="PS01070">
    <property type="entry name" value="NUCLEASE_NON_SPEC"/>
    <property type="match status" value="1"/>
</dbReference>
<dbReference type="InterPro" id="IPR009003">
    <property type="entry name" value="Peptidase_S1_PA"/>
</dbReference>
<evidence type="ECO:0000313" key="11">
    <source>
        <dbReference type="Proteomes" id="UP001501867"/>
    </source>
</evidence>
<evidence type="ECO:0000256" key="4">
    <source>
        <dbReference type="ARBA" id="ARBA00022723"/>
    </source>
</evidence>
<gene>
    <name evidence="10" type="ORF">GCM10010302_15880</name>
</gene>
<feature type="domain" description="DNA/RNA non-specific endonuclease/pyrophosphatase/phosphodiesterase" evidence="9">
    <location>
        <begin position="394"/>
        <end position="604"/>
    </location>
</feature>
<dbReference type="PANTHER" id="PTHR13966:SF5">
    <property type="entry name" value="ENDONUCLEASE G, MITOCHONDRIAL"/>
    <property type="match status" value="1"/>
</dbReference>
<keyword evidence="6" id="KW-0378">Hydrolase</keyword>
<dbReference type="InterPro" id="IPR040255">
    <property type="entry name" value="Non-specific_endonuclease"/>
</dbReference>
<dbReference type="InterPro" id="IPR044925">
    <property type="entry name" value="His-Me_finger_sf"/>
</dbReference>
<evidence type="ECO:0000313" key="10">
    <source>
        <dbReference type="EMBL" id="GAA0279000.1"/>
    </source>
</evidence>
<protein>
    <recommendedName>
        <fullName evidence="12">Endonuclease G</fullName>
    </recommendedName>
</protein>
<keyword evidence="5" id="KW-0255">Endonuclease</keyword>
<comment type="cofactor">
    <cofactor evidence="1">
        <name>Mg(2+)</name>
        <dbReference type="ChEBI" id="CHEBI:18420"/>
    </cofactor>
</comment>
<keyword evidence="4" id="KW-0479">Metal-binding</keyword>
<evidence type="ECO:0000256" key="3">
    <source>
        <dbReference type="ARBA" id="ARBA00022722"/>
    </source>
</evidence>
<keyword evidence="11" id="KW-1185">Reference proteome</keyword>
<dbReference type="Pfam" id="PF01223">
    <property type="entry name" value="Endonuclease_NS"/>
    <property type="match status" value="1"/>
</dbReference>
<proteinExistence type="inferred from homology"/>
<comment type="similarity">
    <text evidence="2">Belongs to the DNA/RNA non-specific endonuclease family.</text>
</comment>
<dbReference type="SMART" id="SM00892">
    <property type="entry name" value="Endonuclease_NS"/>
    <property type="match status" value="1"/>
</dbReference>
<evidence type="ECO:0008006" key="12">
    <source>
        <dbReference type="Google" id="ProtNLM"/>
    </source>
</evidence>
<dbReference type="InterPro" id="IPR001604">
    <property type="entry name" value="Endo_G_ENPP1-like_dom"/>
</dbReference>
<evidence type="ECO:0000256" key="6">
    <source>
        <dbReference type="ARBA" id="ARBA00022801"/>
    </source>
</evidence>
<dbReference type="CDD" id="cd00091">
    <property type="entry name" value="NUC"/>
    <property type="match status" value="1"/>
</dbReference>
<dbReference type="EMBL" id="BAAABV010000010">
    <property type="protein sequence ID" value="GAA0279000.1"/>
    <property type="molecule type" value="Genomic_DNA"/>
</dbReference>
<dbReference type="InterPro" id="IPR020821">
    <property type="entry name" value="ENPP1-3/EXOG-like_nuc-like"/>
</dbReference>
<evidence type="ECO:0000259" key="9">
    <source>
        <dbReference type="SMART" id="SM00892"/>
    </source>
</evidence>
<keyword evidence="3" id="KW-0540">Nuclease</keyword>
<evidence type="ECO:0000256" key="1">
    <source>
        <dbReference type="ARBA" id="ARBA00001946"/>
    </source>
</evidence>
<dbReference type="PANTHER" id="PTHR13966">
    <property type="entry name" value="ENDONUCLEASE RELATED"/>
    <property type="match status" value="1"/>
</dbReference>
<evidence type="ECO:0000256" key="7">
    <source>
        <dbReference type="ARBA" id="ARBA00022842"/>
    </source>
</evidence>
<sequence>MSARKRTSAASGAAATADGQEQLLASAKQYIRTHGSGFLKDPNISSIGIGYRETKGRRTKELTLQFTVDAKVTPEGMAPLNTTQIPPVIDLGGGRTLRTDVIERSYQPHFLVVPEAQTPERQKRVDPVRPGVSVSSVHLHAGTLGCVVFDKNDGATCMLSNWHVLNGRDGTTGDEVIQPGTDDDSRFAANRLGVLRRAHLGTAGDCAVSTITERGVDPGILGLGVTPKQLGEPHIDDKVVKSGRTTGVTHGIVTRPFAKVRVPYGPLIGTKEIECFEIGPDPRHPAAGGEISTHGDSGSAWMFKTRSGRPSDVLAGLHFGGEDESDPVDRALACFPRAVFEQLKITLDPPAVASPESLTAGYDPGFLSVPVPTPSLNPSIKDTAVRIDGSEVIPYTHFSLALSKPRRFAIWVAWNIDGGALKALNRKGIDFVKDPRVPAGDQVDNALYKGAANRLDRGHIARRADLCWGPLPEAQKANHDSFFYTNITPQMDDFNQSKRNGLWGRLEDAVFEDVDVDHLKVSVFGGPVFQDDDREFRGVRIPRAFWKVIAFSEQGTFKAKAFLLAQNLVLPESLELDEFRVFQVKVDEIQKQAHIRFPAVMTAADTLVVPESLEERQPLESLADIDWS</sequence>
<dbReference type="SMART" id="SM00477">
    <property type="entry name" value="NUC"/>
    <property type="match status" value="1"/>
</dbReference>
<keyword evidence="7" id="KW-0460">Magnesium</keyword>
<dbReference type="SUPFAM" id="SSF54060">
    <property type="entry name" value="His-Me finger endonucleases"/>
    <property type="match status" value="1"/>
</dbReference>
<comment type="caution">
    <text evidence="10">The sequence shown here is derived from an EMBL/GenBank/DDBJ whole genome shotgun (WGS) entry which is preliminary data.</text>
</comment>
<organism evidence="10 11">
    <name type="scientific">Streptomyces polychromogenes</name>
    <dbReference type="NCBI Taxonomy" id="67342"/>
    <lineage>
        <taxon>Bacteria</taxon>
        <taxon>Bacillati</taxon>
        <taxon>Actinomycetota</taxon>
        <taxon>Actinomycetes</taxon>
        <taxon>Kitasatosporales</taxon>
        <taxon>Streptomycetaceae</taxon>
        <taxon>Streptomyces</taxon>
    </lineage>
</organism>